<feature type="domain" description="P/Homo B" evidence="5">
    <location>
        <begin position="327"/>
        <end position="474"/>
    </location>
</feature>
<comment type="similarity">
    <text evidence="4">Belongs to the peptidase S8 family.</text>
</comment>
<keyword evidence="1" id="KW-0645">Protease</keyword>
<dbReference type="Pfam" id="PF01483">
    <property type="entry name" value="P_proprotein"/>
    <property type="match status" value="1"/>
</dbReference>
<evidence type="ECO:0000256" key="3">
    <source>
        <dbReference type="ARBA" id="ARBA00022825"/>
    </source>
</evidence>
<dbReference type="GO" id="GO:0004252">
    <property type="term" value="F:serine-type endopeptidase activity"/>
    <property type="evidence" value="ECO:0007669"/>
    <property type="project" value="InterPro"/>
</dbReference>
<dbReference type="InterPro" id="IPR023828">
    <property type="entry name" value="Peptidase_S8_Ser-AS"/>
</dbReference>
<keyword evidence="3" id="KW-0720">Serine protease</keyword>
<dbReference type="PROSITE" id="PS51892">
    <property type="entry name" value="SUBTILASE"/>
    <property type="match status" value="1"/>
</dbReference>
<evidence type="ECO:0000259" key="5">
    <source>
        <dbReference type="PROSITE" id="PS51829"/>
    </source>
</evidence>
<gene>
    <name evidence="6" type="ORF">AXG55_02735</name>
</gene>
<dbReference type="GO" id="GO:0005737">
    <property type="term" value="C:cytoplasm"/>
    <property type="evidence" value="ECO:0007669"/>
    <property type="project" value="UniProtKB-ARBA"/>
</dbReference>
<dbReference type="OrthoDB" id="5288153at2"/>
<dbReference type="AlphaFoldDB" id="A0A1L4CY69"/>
<dbReference type="PANTHER" id="PTHR42884:SF14">
    <property type="entry name" value="NEUROENDOCRINE CONVERTASE 1"/>
    <property type="match status" value="1"/>
</dbReference>
<dbReference type="InterPro" id="IPR002884">
    <property type="entry name" value="P_dom"/>
</dbReference>
<dbReference type="SUPFAM" id="SSF52743">
    <property type="entry name" value="Subtilisin-like"/>
    <property type="match status" value="1"/>
</dbReference>
<evidence type="ECO:0000313" key="7">
    <source>
        <dbReference type="Proteomes" id="UP000184731"/>
    </source>
</evidence>
<dbReference type="GO" id="GO:0012505">
    <property type="term" value="C:endomembrane system"/>
    <property type="evidence" value="ECO:0007669"/>
    <property type="project" value="UniProtKB-ARBA"/>
</dbReference>
<dbReference type="InterPro" id="IPR036852">
    <property type="entry name" value="Peptidase_S8/S53_dom_sf"/>
</dbReference>
<evidence type="ECO:0000256" key="1">
    <source>
        <dbReference type="ARBA" id="ARBA00022670"/>
    </source>
</evidence>
<dbReference type="RefSeq" id="WP_148696604.1">
    <property type="nucleotide sequence ID" value="NZ_CP017834.1"/>
</dbReference>
<evidence type="ECO:0000256" key="2">
    <source>
        <dbReference type="ARBA" id="ARBA00022801"/>
    </source>
</evidence>
<dbReference type="InterPro" id="IPR000209">
    <property type="entry name" value="Peptidase_S8/S53_dom"/>
</dbReference>
<dbReference type="Gene3D" id="2.60.120.260">
    <property type="entry name" value="Galactose-binding domain-like"/>
    <property type="match status" value="1"/>
</dbReference>
<dbReference type="Proteomes" id="UP000184731">
    <property type="component" value="Chromosome"/>
</dbReference>
<protein>
    <recommendedName>
        <fullName evidence="5">P/Homo B domain-containing protein</fullName>
    </recommendedName>
</protein>
<dbReference type="PROSITE" id="PS51829">
    <property type="entry name" value="P_HOMO_B"/>
    <property type="match status" value="1"/>
</dbReference>
<dbReference type="SUPFAM" id="SSF49785">
    <property type="entry name" value="Galactose-binding domain-like"/>
    <property type="match status" value="1"/>
</dbReference>
<dbReference type="PROSITE" id="PS00138">
    <property type="entry name" value="SUBTILASE_SER"/>
    <property type="match status" value="1"/>
</dbReference>
<name>A0A1L4CY69_9BACT</name>
<evidence type="ECO:0000256" key="4">
    <source>
        <dbReference type="PROSITE-ProRule" id="PRU01240"/>
    </source>
</evidence>
<accession>A0A1L4CY69</accession>
<evidence type="ECO:0000313" key="6">
    <source>
        <dbReference type="EMBL" id="APJ02894.1"/>
    </source>
</evidence>
<dbReference type="STRING" id="1915309.AXG55_02735"/>
<keyword evidence="2" id="KW-0378">Hydrolase</keyword>
<dbReference type="Gene3D" id="3.40.50.200">
    <property type="entry name" value="Peptidase S8/S53 domain"/>
    <property type="match status" value="1"/>
</dbReference>
<dbReference type="PANTHER" id="PTHR42884">
    <property type="entry name" value="PROPROTEIN CONVERTASE SUBTILISIN/KEXIN-RELATED"/>
    <property type="match status" value="1"/>
</dbReference>
<dbReference type="GO" id="GO:0016485">
    <property type="term" value="P:protein processing"/>
    <property type="evidence" value="ECO:0007669"/>
    <property type="project" value="TreeGrafter"/>
</dbReference>
<dbReference type="KEGG" id="saqi:AXG55_02735"/>
<reference evidence="6 7" key="1">
    <citation type="submission" date="2016-10" db="EMBL/GenBank/DDBJ databases">
        <title>Silvanigrella aquatica sp. nov., isolated from a freshwater lake located in the Black Forest, Germany, description of Silvanigrellaceae fam. nov., Silvanigrellales ord. nov., reclassification of the order Bdellovibrionales in the class Oligoflexia, reclassification of the families Bacteriovoracaceae and Halobacteriovoraceae in the new order Bacteriovoracales ord. nov., and reclassification of the family Pseudobacteriovoracaceae in the order Oligoflexiales.</title>
        <authorList>
            <person name="Hahn M.W."/>
            <person name="Schmidt J."/>
            <person name="Koll U."/>
            <person name="Rohde M."/>
            <person name="Verbag S."/>
            <person name="Pitt A."/>
            <person name="Nakai R."/>
            <person name="Naganuma T."/>
            <person name="Lang E."/>
        </authorList>
    </citation>
    <scope>NUCLEOTIDE SEQUENCE [LARGE SCALE GENOMIC DNA]</scope>
    <source>
        <strain evidence="6 7">MWH-Nonnen-W8red</strain>
    </source>
</reference>
<proteinExistence type="inferred from homology"/>
<comment type="caution">
    <text evidence="4">Lacks conserved residue(s) required for the propagation of feature annotation.</text>
</comment>
<dbReference type="EMBL" id="CP017834">
    <property type="protein sequence ID" value="APJ02894.1"/>
    <property type="molecule type" value="Genomic_DNA"/>
</dbReference>
<sequence length="474" mass="53703">MTDMYLKTYDLAKSKNIQIVNISISDEENKFSFFYNPQDNIRLTNKINSFQKQNNNGFIIVKSAGNHTCNLSYALKIANKMPEKNKDEFFDLYQNKSTEKILSKLLQYKEIFKAIRAHLSVFSYDNSFVNEIIVASLSASGITSSYSSIGSNLWITGIGGGDSSTLKSDGIFRLAQEEHADAPRLLTTKIFGRKFNPSITEFDENLSSEYSKNSYTTEFQGTSAAAPTVSGIIALLLQANPNLSSRDIKYILAKTANNAKILPDPLPSCIKILAKLNIFHPDFIKPWNTEWIKNKAGFYFHNFYGFGLIDASKAIEIAENYKSTFNDKPSIEYLYKSESLKKLKKISPGESLIHKINSLKNIIIEAVYVIPYIDAPRADSLAIEIQSPEMTNSIILYPGNSFIKLKKNEKKIKNMKYKLNHYKENDNNNLGSYLTNAFYGEKSGGDWSIKITNYDKKENVKLNGWKLKIIGYEE</sequence>
<dbReference type="GO" id="GO:0016020">
    <property type="term" value="C:membrane"/>
    <property type="evidence" value="ECO:0007669"/>
    <property type="project" value="TreeGrafter"/>
</dbReference>
<dbReference type="InterPro" id="IPR008979">
    <property type="entry name" value="Galactose-bd-like_sf"/>
</dbReference>
<keyword evidence="7" id="KW-1185">Reference proteome</keyword>
<dbReference type="Pfam" id="PF00082">
    <property type="entry name" value="Peptidase_S8"/>
    <property type="match status" value="1"/>
</dbReference>
<organism evidence="6 7">
    <name type="scientific">Silvanigrella aquatica</name>
    <dbReference type="NCBI Taxonomy" id="1915309"/>
    <lineage>
        <taxon>Bacteria</taxon>
        <taxon>Pseudomonadati</taxon>
        <taxon>Bdellovibrionota</taxon>
        <taxon>Oligoflexia</taxon>
        <taxon>Silvanigrellales</taxon>
        <taxon>Silvanigrellaceae</taxon>
        <taxon>Silvanigrella</taxon>
    </lineage>
</organism>